<gene>
    <name evidence="1" type="ORF">Syun_020078</name>
</gene>
<comment type="caution">
    <text evidence="1">The sequence shown here is derived from an EMBL/GenBank/DDBJ whole genome shotgun (WGS) entry which is preliminary data.</text>
</comment>
<sequence length="103" mass="11753">MESSIDEVEVDYIDNGNNDADLMILETPIEKEIERRARLKVVKILQNGKESDEATSKSIDKESVVVDFPTKEGCFKKESEVAYMAYKGRLFQEERGIACKGRF</sequence>
<dbReference type="EMBL" id="JBBNAF010000008">
    <property type="protein sequence ID" value="KAK9122461.1"/>
    <property type="molecule type" value="Genomic_DNA"/>
</dbReference>
<protein>
    <submittedName>
        <fullName evidence="1">Uncharacterized protein</fullName>
    </submittedName>
</protein>
<evidence type="ECO:0000313" key="2">
    <source>
        <dbReference type="Proteomes" id="UP001420932"/>
    </source>
</evidence>
<dbReference type="AlphaFoldDB" id="A0AAP0IXP2"/>
<keyword evidence="2" id="KW-1185">Reference proteome</keyword>
<proteinExistence type="predicted"/>
<reference evidence="1 2" key="1">
    <citation type="submission" date="2024-01" db="EMBL/GenBank/DDBJ databases">
        <title>Genome assemblies of Stephania.</title>
        <authorList>
            <person name="Yang L."/>
        </authorList>
    </citation>
    <scope>NUCLEOTIDE SEQUENCE [LARGE SCALE GENOMIC DNA]</scope>
    <source>
        <strain evidence="1">YNDBR</strain>
        <tissue evidence="1">Leaf</tissue>
    </source>
</reference>
<name>A0AAP0IXP2_9MAGN</name>
<evidence type="ECO:0000313" key="1">
    <source>
        <dbReference type="EMBL" id="KAK9122461.1"/>
    </source>
</evidence>
<organism evidence="1 2">
    <name type="scientific">Stephania yunnanensis</name>
    <dbReference type="NCBI Taxonomy" id="152371"/>
    <lineage>
        <taxon>Eukaryota</taxon>
        <taxon>Viridiplantae</taxon>
        <taxon>Streptophyta</taxon>
        <taxon>Embryophyta</taxon>
        <taxon>Tracheophyta</taxon>
        <taxon>Spermatophyta</taxon>
        <taxon>Magnoliopsida</taxon>
        <taxon>Ranunculales</taxon>
        <taxon>Menispermaceae</taxon>
        <taxon>Menispermoideae</taxon>
        <taxon>Cissampelideae</taxon>
        <taxon>Stephania</taxon>
    </lineage>
</organism>
<accession>A0AAP0IXP2</accession>
<dbReference type="Proteomes" id="UP001420932">
    <property type="component" value="Unassembled WGS sequence"/>
</dbReference>